<dbReference type="OrthoDB" id="2972455at2"/>
<accession>A0A366Y4P4</accession>
<keyword evidence="1" id="KW-1133">Transmembrane helix</keyword>
<keyword evidence="3" id="KW-1185">Reference proteome</keyword>
<proteinExistence type="predicted"/>
<protein>
    <submittedName>
        <fullName evidence="2">Uncharacterized protein</fullName>
    </submittedName>
</protein>
<feature type="transmembrane region" description="Helical" evidence="1">
    <location>
        <begin position="47"/>
        <end position="65"/>
    </location>
</feature>
<dbReference type="InterPro" id="IPR058887">
    <property type="entry name" value="YuzI-like"/>
</dbReference>
<evidence type="ECO:0000256" key="1">
    <source>
        <dbReference type="SAM" id="Phobius"/>
    </source>
</evidence>
<evidence type="ECO:0000313" key="3">
    <source>
        <dbReference type="Proteomes" id="UP000253314"/>
    </source>
</evidence>
<dbReference type="Proteomes" id="UP000253314">
    <property type="component" value="Unassembled WGS sequence"/>
</dbReference>
<reference evidence="2 3" key="1">
    <citation type="submission" date="2018-07" db="EMBL/GenBank/DDBJ databases">
        <title>Lottiidibacillus patelloidae gen. nov., sp. nov., isolated from the intestinal tract of a marine limpet and the reclassification of B. taeanensis BH030017T, B. algicola KMM 3737T and B. hwajinpoensis SW-72T as genus Lottiidibacillus.</title>
        <authorList>
            <person name="Liu R."/>
            <person name="Huang Z."/>
        </authorList>
    </citation>
    <scope>NUCLEOTIDE SEQUENCE [LARGE SCALE GENOMIC DNA]</scope>
    <source>
        <strain evidence="2 3">BH030017</strain>
    </source>
</reference>
<name>A0A366Y4P4_9BACI</name>
<sequence length="70" mass="7930">MVRFLLLLIGFGLAVIDGVSLIAYLNIITTGHGISGYLLFIKSKAELYLFLIGNVLIWLSIYFPFQKRNH</sequence>
<comment type="caution">
    <text evidence="2">The sequence shown here is derived from an EMBL/GenBank/DDBJ whole genome shotgun (WGS) entry which is preliminary data.</text>
</comment>
<dbReference type="Pfam" id="PF26135">
    <property type="entry name" value="YuzI"/>
    <property type="match status" value="1"/>
</dbReference>
<dbReference type="EMBL" id="QOCW01000002">
    <property type="protein sequence ID" value="RBW71171.1"/>
    <property type="molecule type" value="Genomic_DNA"/>
</dbReference>
<evidence type="ECO:0000313" key="2">
    <source>
        <dbReference type="EMBL" id="RBW71171.1"/>
    </source>
</evidence>
<dbReference type="AlphaFoldDB" id="A0A366Y4P4"/>
<gene>
    <name evidence="2" type="ORF">DS031_03480</name>
</gene>
<keyword evidence="1" id="KW-0812">Transmembrane</keyword>
<keyword evidence="1" id="KW-0472">Membrane</keyword>
<organism evidence="2 3">
    <name type="scientific">Bacillus taeanensis</name>
    <dbReference type="NCBI Taxonomy" id="273032"/>
    <lineage>
        <taxon>Bacteria</taxon>
        <taxon>Bacillati</taxon>
        <taxon>Bacillota</taxon>
        <taxon>Bacilli</taxon>
        <taxon>Bacillales</taxon>
        <taxon>Bacillaceae</taxon>
        <taxon>Bacillus</taxon>
    </lineage>
</organism>